<dbReference type="AlphaFoldDB" id="A0A6C0L131"/>
<dbReference type="InterPro" id="IPR029063">
    <property type="entry name" value="SAM-dependent_MTases_sf"/>
</dbReference>
<name>A0A6C0L131_9ZZZZ</name>
<reference evidence="1" key="1">
    <citation type="journal article" date="2020" name="Nature">
        <title>Giant virus diversity and host interactions through global metagenomics.</title>
        <authorList>
            <person name="Schulz F."/>
            <person name="Roux S."/>
            <person name="Paez-Espino D."/>
            <person name="Jungbluth S."/>
            <person name="Walsh D.A."/>
            <person name="Denef V.J."/>
            <person name="McMahon K.D."/>
            <person name="Konstantinidis K.T."/>
            <person name="Eloe-Fadrosh E.A."/>
            <person name="Kyrpides N.C."/>
            <person name="Woyke T."/>
        </authorList>
    </citation>
    <scope>NUCLEOTIDE SEQUENCE</scope>
    <source>
        <strain evidence="1">GVMAG-S-ERX555907-102</strain>
    </source>
</reference>
<sequence length="450" mass="52006">MNTSVNNKDKYGEVFTPPFLVQQMVDDLKFESGYELSLPNINNVFEPGAGKGVFFDVFVNQNNCFCGDFNYILNEINSEHLDDLQSVCKKQGGNSEIVLQDCLDFHAECCIDWLGDCDLVIGNLPFNCNTKKFVPSLAINHKDEESVTKSKSVTMWTKITHFCFEHILKPGGYFYAIIPCIWLKPDRGGVYDLFTRDNSVLMLKTFDCKTANTIFDYNCQTPICYVLVQKKKTNCDKPFKLYDHQKEKYLDFRLSPGKCIPTHCVQQFICHSEYLEKNKISSCYEHVLKISTLNPKCLAGEIVRFSKGGLEDYEGGGGHGDDFYKIITGSLFDKKTNKLTLNGFASSVPCLYYGKPKLILPHKRLAKFYKDYDGTYSCFGRDMYVFLCDNQKQIDELYDFLNNNSIVNQMIETGFTIRMNFIEKYVFQYIPWIFHSDFDFESYEQECKIY</sequence>
<accession>A0A6C0L131</accession>
<dbReference type="EMBL" id="MN741014">
    <property type="protein sequence ID" value="QHU22630.1"/>
    <property type="molecule type" value="Genomic_DNA"/>
</dbReference>
<dbReference type="Gene3D" id="3.40.50.150">
    <property type="entry name" value="Vaccinia Virus protein VP39"/>
    <property type="match status" value="1"/>
</dbReference>
<protein>
    <submittedName>
        <fullName evidence="1">Uncharacterized protein</fullName>
    </submittedName>
</protein>
<dbReference type="SUPFAM" id="SSF53335">
    <property type="entry name" value="S-adenosyl-L-methionine-dependent methyltransferases"/>
    <property type="match status" value="1"/>
</dbReference>
<organism evidence="1">
    <name type="scientific">viral metagenome</name>
    <dbReference type="NCBI Taxonomy" id="1070528"/>
    <lineage>
        <taxon>unclassified sequences</taxon>
        <taxon>metagenomes</taxon>
        <taxon>organismal metagenomes</taxon>
    </lineage>
</organism>
<evidence type="ECO:0000313" key="1">
    <source>
        <dbReference type="EMBL" id="QHU22630.1"/>
    </source>
</evidence>
<dbReference type="PRINTS" id="PR00507">
    <property type="entry name" value="N12N6MTFRASE"/>
</dbReference>
<proteinExistence type="predicted"/>